<sequence>MKALKMNEGEIIFGYVTEIDEFWQRVVNSLKIYNIECFYNESLGLDIKMIDEQKISIYKLEHITSKLKEWYKDEIESIEYEIISEKERTLKAILKITHKEYSKLEKEVIISGKARN</sequence>
<gene>
    <name evidence="1" type="ORF">HMPREF0409_01067</name>
</gene>
<name>R9RAJ3_9FUSO</name>
<protein>
    <submittedName>
        <fullName evidence="1">Uncharacterized protein</fullName>
    </submittedName>
</protein>
<dbReference type="Proteomes" id="UP000014361">
    <property type="component" value="Chromosome"/>
</dbReference>
<accession>R9RAJ3</accession>
<evidence type="ECO:0000313" key="1">
    <source>
        <dbReference type="EMBL" id="AGM23123.1"/>
    </source>
</evidence>
<dbReference type="RefSeq" id="WP_016339696.1">
    <property type="nucleotide sequence ID" value="NC_021281.1"/>
</dbReference>
<dbReference type="AlphaFoldDB" id="R9RAJ3"/>
<dbReference type="PATRIC" id="fig|469607.3.peg.669"/>
<evidence type="ECO:0000313" key="2">
    <source>
        <dbReference type="Proteomes" id="UP000014361"/>
    </source>
</evidence>
<reference evidence="1 2" key="1">
    <citation type="submission" date="2012-07" db="EMBL/GenBank/DDBJ databases">
        <title>The Genome Sequence of Fusobacterium sp. 4_8.</title>
        <authorList>
            <consortium name="The Broad Institute Genome Sequencing Platform"/>
            <person name="Earl A."/>
            <person name="Ward D."/>
            <person name="Feldgarden M."/>
            <person name="Gevers D."/>
            <person name="Sibley C.D."/>
            <person name="White A.P."/>
            <person name="Crowley S."/>
            <person name="Surette M."/>
            <person name="Strauss J.C."/>
            <person name="Ambrose C.E."/>
            <person name="Allen-Vercoe E."/>
            <person name="Walker B."/>
            <person name="Young S.K."/>
            <person name="Zeng Q."/>
            <person name="Gargeya S."/>
            <person name="Fitzgerald M."/>
            <person name="Haas B."/>
            <person name="Abouelleil A."/>
            <person name="Alvarado L."/>
            <person name="Arachchi H.M."/>
            <person name="Berlin A.M."/>
            <person name="Chapman S.B."/>
            <person name="Goldberg J."/>
            <person name="Griggs A."/>
            <person name="Gujja S."/>
            <person name="Hansen M."/>
            <person name="Howarth C."/>
            <person name="Imamovic A."/>
            <person name="Larimer J."/>
            <person name="McCowen C."/>
            <person name="Montmayeur A."/>
            <person name="Murphy C."/>
            <person name="Neiman D."/>
            <person name="Pearson M."/>
            <person name="Priest M."/>
            <person name="Roberts A."/>
            <person name="Saif S."/>
            <person name="Shea T."/>
            <person name="Sisk P."/>
            <person name="Sykes S."/>
            <person name="Wortman J."/>
            <person name="Nusbaum C."/>
            <person name="Birren B."/>
        </authorList>
    </citation>
    <scope>NUCLEOTIDE SEQUENCE [LARGE SCALE GENOMIC DNA]</scope>
    <source>
        <strain evidence="1 2">4_8</strain>
    </source>
</reference>
<dbReference type="HOGENOM" id="CLU_2142273_0_0_0"/>
<dbReference type="KEGG" id="fus:HMPREF0409_01067"/>
<dbReference type="EMBL" id="CP003723">
    <property type="protein sequence ID" value="AGM23123.1"/>
    <property type="molecule type" value="Genomic_DNA"/>
</dbReference>
<organism evidence="1 2">
    <name type="scientific">Fusobacterium animalis 4_8</name>
    <dbReference type="NCBI Taxonomy" id="469607"/>
    <lineage>
        <taxon>Bacteria</taxon>
        <taxon>Fusobacteriati</taxon>
        <taxon>Fusobacteriota</taxon>
        <taxon>Fusobacteriia</taxon>
        <taxon>Fusobacteriales</taxon>
        <taxon>Fusobacteriaceae</taxon>
        <taxon>Fusobacterium</taxon>
    </lineage>
</organism>
<proteinExistence type="predicted"/>